<name>A0ABU6WQ81_9FABA</name>
<comment type="caution">
    <text evidence="1">The sequence shown here is derived from an EMBL/GenBank/DDBJ whole genome shotgun (WGS) entry which is preliminary data.</text>
</comment>
<reference evidence="1 2" key="1">
    <citation type="journal article" date="2023" name="Plants (Basel)">
        <title>Bridging the Gap: Combining Genomics and Transcriptomics Approaches to Understand Stylosanthes scabra, an Orphan Legume from the Brazilian Caatinga.</title>
        <authorList>
            <person name="Ferreira-Neto J.R.C."/>
            <person name="da Silva M.D."/>
            <person name="Binneck E."/>
            <person name="de Melo N.F."/>
            <person name="da Silva R.H."/>
            <person name="de Melo A.L.T.M."/>
            <person name="Pandolfi V."/>
            <person name="Bustamante F.O."/>
            <person name="Brasileiro-Vidal A.C."/>
            <person name="Benko-Iseppon A.M."/>
        </authorList>
    </citation>
    <scope>NUCLEOTIDE SEQUENCE [LARGE SCALE GENOMIC DNA]</scope>
    <source>
        <tissue evidence="1">Leaves</tissue>
    </source>
</reference>
<organism evidence="1 2">
    <name type="scientific">Stylosanthes scabra</name>
    <dbReference type="NCBI Taxonomy" id="79078"/>
    <lineage>
        <taxon>Eukaryota</taxon>
        <taxon>Viridiplantae</taxon>
        <taxon>Streptophyta</taxon>
        <taxon>Embryophyta</taxon>
        <taxon>Tracheophyta</taxon>
        <taxon>Spermatophyta</taxon>
        <taxon>Magnoliopsida</taxon>
        <taxon>eudicotyledons</taxon>
        <taxon>Gunneridae</taxon>
        <taxon>Pentapetalae</taxon>
        <taxon>rosids</taxon>
        <taxon>fabids</taxon>
        <taxon>Fabales</taxon>
        <taxon>Fabaceae</taxon>
        <taxon>Papilionoideae</taxon>
        <taxon>50 kb inversion clade</taxon>
        <taxon>dalbergioids sensu lato</taxon>
        <taxon>Dalbergieae</taxon>
        <taxon>Pterocarpus clade</taxon>
        <taxon>Stylosanthes</taxon>
    </lineage>
</organism>
<keyword evidence="2" id="KW-1185">Reference proteome</keyword>
<protein>
    <submittedName>
        <fullName evidence="1">Uncharacterized protein</fullName>
    </submittedName>
</protein>
<gene>
    <name evidence="1" type="ORF">PIB30_082275</name>
</gene>
<dbReference type="EMBL" id="JASCZI010182502">
    <property type="protein sequence ID" value="MED6188047.1"/>
    <property type="molecule type" value="Genomic_DNA"/>
</dbReference>
<proteinExistence type="predicted"/>
<accession>A0ABU6WQ81</accession>
<evidence type="ECO:0000313" key="2">
    <source>
        <dbReference type="Proteomes" id="UP001341840"/>
    </source>
</evidence>
<dbReference type="Proteomes" id="UP001341840">
    <property type="component" value="Unassembled WGS sequence"/>
</dbReference>
<evidence type="ECO:0000313" key="1">
    <source>
        <dbReference type="EMBL" id="MED6188047.1"/>
    </source>
</evidence>
<sequence>MHLQDLGVTSKLESGAYAYAPKAPVLSSDLVSRPWVSCADDLSRRSLKEIDGSTTRHGIFTDSHADGEDSSLRTFSEYTASTAATCWECVSAYCVSSLLSRTTNSLRSGGPVAVSSSLGSPKSAGYLCEGTTPLP</sequence>